<dbReference type="Proteomes" id="UP000237310">
    <property type="component" value="Unassembled WGS sequence"/>
</dbReference>
<proteinExistence type="predicted"/>
<dbReference type="AlphaFoldDB" id="A0A2S5AD78"/>
<organism evidence="1 2">
    <name type="scientific">Flavobacterium alvei</name>
    <dbReference type="NCBI Taxonomy" id="2080416"/>
    <lineage>
        <taxon>Bacteria</taxon>
        <taxon>Pseudomonadati</taxon>
        <taxon>Bacteroidota</taxon>
        <taxon>Flavobacteriia</taxon>
        <taxon>Flavobacteriales</taxon>
        <taxon>Flavobacteriaceae</taxon>
        <taxon>Flavobacterium</taxon>
    </lineage>
</organism>
<name>A0A2S5AD78_9FLAO</name>
<gene>
    <name evidence="1" type="ORF">C3L50_05890</name>
</gene>
<reference evidence="1 2" key="1">
    <citation type="submission" date="2018-01" db="EMBL/GenBank/DDBJ databases">
        <authorList>
            <person name="Gaut B.S."/>
            <person name="Morton B.R."/>
            <person name="Clegg M.T."/>
            <person name="Duvall M.R."/>
        </authorList>
    </citation>
    <scope>NUCLEOTIDE SEQUENCE [LARGE SCALE GENOMIC DNA]</scope>
    <source>
        <strain evidence="1 2">HR-AY</strain>
    </source>
</reference>
<accession>A0A2S5AD78</accession>
<keyword evidence="2" id="KW-1185">Reference proteome</keyword>
<protein>
    <recommendedName>
        <fullName evidence="3">Tetratricopeptide repeat protein</fullName>
    </recommendedName>
</protein>
<evidence type="ECO:0000313" key="1">
    <source>
        <dbReference type="EMBL" id="POY40177.1"/>
    </source>
</evidence>
<dbReference type="EMBL" id="PQVG01000003">
    <property type="protein sequence ID" value="POY40177.1"/>
    <property type="molecule type" value="Genomic_DNA"/>
</dbReference>
<comment type="caution">
    <text evidence="1">The sequence shown here is derived from an EMBL/GenBank/DDBJ whole genome shotgun (WGS) entry which is preliminary data.</text>
</comment>
<evidence type="ECO:0000313" key="2">
    <source>
        <dbReference type="Proteomes" id="UP000237310"/>
    </source>
</evidence>
<evidence type="ECO:0008006" key="3">
    <source>
        <dbReference type="Google" id="ProtNLM"/>
    </source>
</evidence>
<sequence>MKMKKIILKIKNSLFSSNLEREKQNTNDLKTVCKDENNKEFTQEIKNEQEVFELDKGYSKKERERGFDEVYNARLSGNLDEMLQVSDLKTTLINRHFLLQGIISQTYKLRNAERFNNLCIEYCEKHLSELPILMEALQNEYGELPRILVFQIYSTVLTEIGEYEKAINICEMAISFGLDDGTKGGYLGRIAKIKKKIKIKS</sequence>